<dbReference type="eggNOG" id="ENOG502S1MK">
    <property type="taxonomic scope" value="Eukaryota"/>
</dbReference>
<dbReference type="Proteomes" id="UP000007148">
    <property type="component" value="Unassembled WGS sequence"/>
</dbReference>
<proteinExistence type="predicted"/>
<evidence type="ECO:0000259" key="2">
    <source>
        <dbReference type="PROSITE" id="PS51391"/>
    </source>
</evidence>
<feature type="domain" description="CID" evidence="2">
    <location>
        <begin position="4"/>
        <end position="183"/>
    </location>
</feature>
<dbReference type="AlphaFoldDB" id="G4TB04"/>
<dbReference type="InterPro" id="IPR024637">
    <property type="entry name" value="Ctk3_C"/>
</dbReference>
<feature type="region of interest" description="Disordered" evidence="1">
    <location>
        <begin position="170"/>
        <end position="190"/>
    </location>
</feature>
<dbReference type="GO" id="GO:0032786">
    <property type="term" value="P:positive regulation of DNA-templated transcription, elongation"/>
    <property type="evidence" value="ECO:0007669"/>
    <property type="project" value="InterPro"/>
</dbReference>
<feature type="region of interest" description="Disordered" evidence="1">
    <location>
        <begin position="231"/>
        <end position="265"/>
    </location>
</feature>
<dbReference type="Pfam" id="PF12243">
    <property type="entry name" value="CTK3"/>
    <property type="match status" value="1"/>
</dbReference>
<evidence type="ECO:0000313" key="4">
    <source>
        <dbReference type="Proteomes" id="UP000007148"/>
    </source>
</evidence>
<feature type="compositionally biased region" description="Basic and acidic residues" evidence="1">
    <location>
        <begin position="177"/>
        <end position="190"/>
    </location>
</feature>
<keyword evidence="4" id="KW-1185">Reference proteome</keyword>
<organism evidence="3 4">
    <name type="scientific">Serendipita indica (strain DSM 11827)</name>
    <name type="common">Root endophyte fungus</name>
    <name type="synonym">Piriformospora indica</name>
    <dbReference type="NCBI Taxonomy" id="1109443"/>
    <lineage>
        <taxon>Eukaryota</taxon>
        <taxon>Fungi</taxon>
        <taxon>Dikarya</taxon>
        <taxon>Basidiomycota</taxon>
        <taxon>Agaricomycotina</taxon>
        <taxon>Agaricomycetes</taxon>
        <taxon>Sebacinales</taxon>
        <taxon>Serendipitaceae</taxon>
        <taxon>Serendipita</taxon>
    </lineage>
</organism>
<dbReference type="PANTHER" id="PTHR28291">
    <property type="entry name" value="CTD KINASE SUBUNIT GAMMA"/>
    <property type="match status" value="1"/>
</dbReference>
<dbReference type="InterPro" id="IPR008942">
    <property type="entry name" value="ENTH_VHS"/>
</dbReference>
<dbReference type="OMA" id="ERELWIP"/>
<dbReference type="GO" id="GO:0045943">
    <property type="term" value="P:positive regulation of transcription by RNA polymerase I"/>
    <property type="evidence" value="ECO:0007669"/>
    <property type="project" value="TreeGrafter"/>
</dbReference>
<dbReference type="OrthoDB" id="21266at2759"/>
<dbReference type="InParanoid" id="G4TB04"/>
<accession>G4TB04</accession>
<name>G4TB04_SERID</name>
<comment type="caution">
    <text evidence="3">The sequence shown here is derived from an EMBL/GenBank/DDBJ whole genome shotgun (WGS) entry which is preliminary data.</text>
</comment>
<protein>
    <recommendedName>
        <fullName evidence="2">CID domain-containing protein</fullName>
    </recommendedName>
</protein>
<dbReference type="InterPro" id="IPR024638">
    <property type="entry name" value="Ctk3_N"/>
</dbReference>
<sequence length="307" mass="34650">MPMDLFEAHLRFSKLLKRLDATQGSIQQVVAFALEYHSTCGEDFWETVLQECRTVRASVGSTNMRINLLYFLDSLCEASAQSASNQRSKPSSSTKPVGPGLYYVNLLQKDLSSIIEWVVPESRDGLINVQSAMQAKNWRMKRILDPKKVEAVIASLQERRASIQAINAQNPSNGIKSSHERISRSQAMRRIEEDRERHKLLRERRWVQQVDRSDSTQPTLAVLLPNSLPPIAVSKSMPPTPSDAMDTDETARAGSDSRPQNSPQLAIDIEFENAWETTSDWNEDDIDAVYEEYMLCFPGTAPKKPLP</sequence>
<dbReference type="EMBL" id="CAFZ01000034">
    <property type="protein sequence ID" value="CCA68504.1"/>
    <property type="molecule type" value="Genomic_DNA"/>
</dbReference>
<dbReference type="PROSITE" id="PS51391">
    <property type="entry name" value="CID"/>
    <property type="match status" value="1"/>
</dbReference>
<dbReference type="Gene3D" id="1.25.40.90">
    <property type="match status" value="1"/>
</dbReference>
<dbReference type="Pfam" id="PF12350">
    <property type="entry name" value="CTK3_C"/>
    <property type="match status" value="1"/>
</dbReference>
<dbReference type="InterPro" id="IPR042326">
    <property type="entry name" value="Ctk3"/>
</dbReference>
<dbReference type="GO" id="GO:0070692">
    <property type="term" value="C:CTDK-1 complex"/>
    <property type="evidence" value="ECO:0007669"/>
    <property type="project" value="InterPro"/>
</dbReference>
<dbReference type="HOGENOM" id="CLU_051552_1_0_1"/>
<dbReference type="PANTHER" id="PTHR28291:SF1">
    <property type="entry name" value="CTD KINASE SUBUNIT GAMMA"/>
    <property type="match status" value="1"/>
</dbReference>
<dbReference type="InterPro" id="IPR006569">
    <property type="entry name" value="CID_dom"/>
</dbReference>
<evidence type="ECO:0000313" key="3">
    <source>
        <dbReference type="EMBL" id="CCA68504.1"/>
    </source>
</evidence>
<gene>
    <name evidence="3" type="ORF">PIIN_02368</name>
</gene>
<reference evidence="3 4" key="1">
    <citation type="journal article" date="2011" name="PLoS Pathog.">
        <title>Endophytic Life Strategies Decoded by Genome and Transcriptome Analyses of the Mutualistic Root Symbiont Piriformospora indica.</title>
        <authorList>
            <person name="Zuccaro A."/>
            <person name="Lahrmann U."/>
            <person name="Guldener U."/>
            <person name="Langen G."/>
            <person name="Pfiffi S."/>
            <person name="Biedenkopf D."/>
            <person name="Wong P."/>
            <person name="Samans B."/>
            <person name="Grimm C."/>
            <person name="Basiewicz M."/>
            <person name="Murat C."/>
            <person name="Martin F."/>
            <person name="Kogel K.H."/>
        </authorList>
    </citation>
    <scope>NUCLEOTIDE SEQUENCE [LARGE SCALE GENOMIC DNA]</scope>
    <source>
        <strain evidence="3 4">DSM 11827</strain>
    </source>
</reference>
<dbReference type="STRING" id="1109443.G4TB04"/>
<evidence type="ECO:0000256" key="1">
    <source>
        <dbReference type="SAM" id="MobiDB-lite"/>
    </source>
</evidence>